<sequence length="403" mass="40923">MTSVPDSPASISPTPGPAGGPIAGPSMLPTAIAGAIAMAVAMGLGRFFYTPVLPAMMAGLNFGPSEAGWIAAWNYAGYLAGAVLAGYGWGEGIERKVALAALLVTAALLLAMGVSSDFVLISAIRFLAGVASAFVMVFTSSIVLSHGLASGRASVQSTHFGGVGSGIFLSALMFGLVMTAGGGWRTAWIVAAMLALAGLVAVGRLLPGDVARTGPPRKEPPIVWTRAMAALTLAYGIFGFGYIVTATFLVAIVRQSGGSSMFEAGVWLITGLSAAPSVALWAGLSRRIGLIPVFMIGCFIEALGVAASVLLPLPWGPVIGGILLGGTFVMATAYGLQAGRRFAPQSPRRVLAMMTAAFGTGQILGPVVAGYLTEWSGSFTLASLAAAAGLLTSVLILLPFRRA</sequence>
<feature type="transmembrane region" description="Helical" evidence="4">
    <location>
        <begin position="126"/>
        <end position="148"/>
    </location>
</feature>
<feature type="transmembrane region" description="Helical" evidence="4">
    <location>
        <begin position="317"/>
        <end position="338"/>
    </location>
</feature>
<feature type="transmembrane region" description="Helical" evidence="4">
    <location>
        <begin position="291"/>
        <end position="311"/>
    </location>
</feature>
<keyword evidence="3 4" id="KW-0472">Membrane</keyword>
<feature type="transmembrane region" description="Helical" evidence="4">
    <location>
        <begin position="350"/>
        <end position="372"/>
    </location>
</feature>
<feature type="transmembrane region" description="Helical" evidence="4">
    <location>
        <begin position="31"/>
        <end position="49"/>
    </location>
</feature>
<accession>A0A317PNH0</accession>
<evidence type="ECO:0000256" key="1">
    <source>
        <dbReference type="ARBA" id="ARBA00022692"/>
    </source>
</evidence>
<feature type="transmembrane region" description="Helical" evidence="4">
    <location>
        <begin position="264"/>
        <end position="284"/>
    </location>
</feature>
<dbReference type="OrthoDB" id="9797953at2"/>
<dbReference type="PROSITE" id="PS50850">
    <property type="entry name" value="MFS"/>
    <property type="match status" value="1"/>
</dbReference>
<dbReference type="PANTHER" id="PTHR23537:SF1">
    <property type="entry name" value="SUGAR TRANSPORTER"/>
    <property type="match status" value="1"/>
</dbReference>
<name>A0A317PNH0_9HYPH</name>
<evidence type="ECO:0000259" key="5">
    <source>
        <dbReference type="PROSITE" id="PS50850"/>
    </source>
</evidence>
<dbReference type="InterPro" id="IPR020846">
    <property type="entry name" value="MFS_dom"/>
</dbReference>
<feature type="transmembrane region" description="Helical" evidence="4">
    <location>
        <begin position="378"/>
        <end position="400"/>
    </location>
</feature>
<dbReference type="GO" id="GO:0022857">
    <property type="term" value="F:transmembrane transporter activity"/>
    <property type="evidence" value="ECO:0007669"/>
    <property type="project" value="InterPro"/>
</dbReference>
<gene>
    <name evidence="6" type="ORF">DFR52_102443</name>
</gene>
<dbReference type="SUPFAM" id="SSF103473">
    <property type="entry name" value="MFS general substrate transporter"/>
    <property type="match status" value="1"/>
</dbReference>
<keyword evidence="7" id="KW-1185">Reference proteome</keyword>
<feature type="transmembrane region" description="Helical" evidence="4">
    <location>
        <begin position="97"/>
        <end position="114"/>
    </location>
</feature>
<dbReference type="Gene3D" id="1.20.1250.20">
    <property type="entry name" value="MFS general substrate transporter like domains"/>
    <property type="match status" value="2"/>
</dbReference>
<protein>
    <submittedName>
        <fullName evidence="6">Putative MFS family arabinose efflux permease</fullName>
    </submittedName>
</protein>
<dbReference type="Pfam" id="PF06779">
    <property type="entry name" value="MFS_4"/>
    <property type="match status" value="1"/>
</dbReference>
<evidence type="ECO:0000256" key="3">
    <source>
        <dbReference type="ARBA" id="ARBA00023136"/>
    </source>
</evidence>
<keyword evidence="2 4" id="KW-1133">Transmembrane helix</keyword>
<organism evidence="6 7">
    <name type="scientific">Hoeflea marina</name>
    <dbReference type="NCBI Taxonomy" id="274592"/>
    <lineage>
        <taxon>Bacteria</taxon>
        <taxon>Pseudomonadati</taxon>
        <taxon>Pseudomonadota</taxon>
        <taxon>Alphaproteobacteria</taxon>
        <taxon>Hyphomicrobiales</taxon>
        <taxon>Rhizobiaceae</taxon>
        <taxon>Hoeflea</taxon>
    </lineage>
</organism>
<evidence type="ECO:0000313" key="7">
    <source>
        <dbReference type="Proteomes" id="UP000246352"/>
    </source>
</evidence>
<feature type="transmembrane region" description="Helical" evidence="4">
    <location>
        <begin position="187"/>
        <end position="206"/>
    </location>
</feature>
<evidence type="ECO:0000313" key="6">
    <source>
        <dbReference type="EMBL" id="PWW01779.1"/>
    </source>
</evidence>
<feature type="transmembrane region" description="Helical" evidence="4">
    <location>
        <begin position="227"/>
        <end position="252"/>
    </location>
</feature>
<dbReference type="RefSeq" id="WP_110031544.1">
    <property type="nucleotide sequence ID" value="NZ_QGTR01000002.1"/>
</dbReference>
<keyword evidence="1 4" id="KW-0812">Transmembrane</keyword>
<dbReference type="CDD" id="cd06180">
    <property type="entry name" value="MFS_YjiJ"/>
    <property type="match status" value="1"/>
</dbReference>
<feature type="transmembrane region" description="Helical" evidence="4">
    <location>
        <begin position="69"/>
        <end position="90"/>
    </location>
</feature>
<dbReference type="AlphaFoldDB" id="A0A317PNH0"/>
<dbReference type="InterPro" id="IPR010645">
    <property type="entry name" value="MFS_4"/>
</dbReference>
<evidence type="ECO:0000256" key="4">
    <source>
        <dbReference type="SAM" id="Phobius"/>
    </source>
</evidence>
<dbReference type="Proteomes" id="UP000246352">
    <property type="component" value="Unassembled WGS sequence"/>
</dbReference>
<evidence type="ECO:0000256" key="2">
    <source>
        <dbReference type="ARBA" id="ARBA00022989"/>
    </source>
</evidence>
<dbReference type="EMBL" id="QGTR01000002">
    <property type="protein sequence ID" value="PWW01779.1"/>
    <property type="molecule type" value="Genomic_DNA"/>
</dbReference>
<feature type="transmembrane region" description="Helical" evidence="4">
    <location>
        <begin position="160"/>
        <end position="181"/>
    </location>
</feature>
<comment type="caution">
    <text evidence="6">The sequence shown here is derived from an EMBL/GenBank/DDBJ whole genome shotgun (WGS) entry which is preliminary data.</text>
</comment>
<dbReference type="GO" id="GO:0005886">
    <property type="term" value="C:plasma membrane"/>
    <property type="evidence" value="ECO:0007669"/>
    <property type="project" value="TreeGrafter"/>
</dbReference>
<dbReference type="PANTHER" id="PTHR23537">
    <property type="match status" value="1"/>
</dbReference>
<proteinExistence type="predicted"/>
<dbReference type="InterPro" id="IPR036259">
    <property type="entry name" value="MFS_trans_sf"/>
</dbReference>
<feature type="domain" description="Major facilitator superfamily (MFS) profile" evidence="5">
    <location>
        <begin position="31"/>
        <end position="401"/>
    </location>
</feature>
<reference evidence="6 7" key="1">
    <citation type="submission" date="2018-05" db="EMBL/GenBank/DDBJ databases">
        <title>Genomic Encyclopedia of Type Strains, Phase IV (KMG-IV): sequencing the most valuable type-strain genomes for metagenomic binning, comparative biology and taxonomic classification.</title>
        <authorList>
            <person name="Goeker M."/>
        </authorList>
    </citation>
    <scope>NUCLEOTIDE SEQUENCE [LARGE SCALE GENOMIC DNA]</scope>
    <source>
        <strain evidence="6 7">DSM 16791</strain>
    </source>
</reference>